<gene>
    <name evidence="4" type="ORF">GOZ95_14835</name>
</gene>
<dbReference type="GO" id="GO:0008080">
    <property type="term" value="F:N-acetyltransferase activity"/>
    <property type="evidence" value="ECO:0007669"/>
    <property type="project" value="UniProtKB-ARBA"/>
</dbReference>
<proteinExistence type="predicted"/>
<evidence type="ECO:0000313" key="4">
    <source>
        <dbReference type="EMBL" id="MUZ58716.1"/>
    </source>
</evidence>
<sequence>MAQMLALCAEHAEYEGLPFAETGQIERWKVALFAEPARLFAWVCDGVDGTPLAGYMTATIDYSTWLAHHFIYLDCLFLRPSHRGHGLGRALMSVLQTFAQDKGCAAIEWQTPPTNALGLGFYRAIGARELEKVRLSLPVIQSEIKE</sequence>
<dbReference type="PANTHER" id="PTHR10545">
    <property type="entry name" value="DIAMINE N-ACETYLTRANSFERASE"/>
    <property type="match status" value="1"/>
</dbReference>
<dbReference type="InterPro" id="IPR051016">
    <property type="entry name" value="Diverse_Substrate_AcTransf"/>
</dbReference>
<dbReference type="EMBL" id="WPHM01000007">
    <property type="protein sequence ID" value="MUZ58716.1"/>
    <property type="molecule type" value="Genomic_DNA"/>
</dbReference>
<dbReference type="Gene3D" id="3.40.630.30">
    <property type="match status" value="1"/>
</dbReference>
<evidence type="ECO:0000259" key="3">
    <source>
        <dbReference type="PROSITE" id="PS51186"/>
    </source>
</evidence>
<dbReference type="Pfam" id="PF00583">
    <property type="entry name" value="Acetyltransf_1"/>
    <property type="match status" value="1"/>
</dbReference>
<dbReference type="AlphaFoldDB" id="A0AAE5AWQ7"/>
<evidence type="ECO:0000313" key="5">
    <source>
        <dbReference type="Proteomes" id="UP000436692"/>
    </source>
</evidence>
<reference evidence="4 5" key="1">
    <citation type="submission" date="2019-12" db="EMBL/GenBank/DDBJ databases">
        <title>Whole-genome sequencing of Allorhizobium vitis.</title>
        <authorList>
            <person name="Gan H.M."/>
            <person name="Szegedi E."/>
            <person name="Burr T."/>
            <person name="Savka M.A."/>
        </authorList>
    </citation>
    <scope>NUCLEOTIDE SEQUENCE [LARGE SCALE GENOMIC DNA]</scope>
    <source>
        <strain evidence="4 5">CG989</strain>
    </source>
</reference>
<comment type="caution">
    <text evidence="4">The sequence shown here is derived from an EMBL/GenBank/DDBJ whole genome shotgun (WGS) entry which is preliminary data.</text>
</comment>
<keyword evidence="2" id="KW-0012">Acyltransferase</keyword>
<dbReference type="InterPro" id="IPR016181">
    <property type="entry name" value="Acyl_CoA_acyltransferase"/>
</dbReference>
<dbReference type="Proteomes" id="UP000436692">
    <property type="component" value="Unassembled WGS sequence"/>
</dbReference>
<accession>A0AAE5AWQ7</accession>
<evidence type="ECO:0000256" key="1">
    <source>
        <dbReference type="ARBA" id="ARBA00022679"/>
    </source>
</evidence>
<dbReference type="InterPro" id="IPR000182">
    <property type="entry name" value="GNAT_dom"/>
</dbReference>
<dbReference type="PROSITE" id="PS51186">
    <property type="entry name" value="GNAT"/>
    <property type="match status" value="1"/>
</dbReference>
<name>A0AAE5AWQ7_AGRVI</name>
<evidence type="ECO:0000256" key="2">
    <source>
        <dbReference type="ARBA" id="ARBA00023315"/>
    </source>
</evidence>
<organism evidence="4 5">
    <name type="scientific">Agrobacterium vitis</name>
    <name type="common">Rhizobium vitis</name>
    <dbReference type="NCBI Taxonomy" id="373"/>
    <lineage>
        <taxon>Bacteria</taxon>
        <taxon>Pseudomonadati</taxon>
        <taxon>Pseudomonadota</taxon>
        <taxon>Alphaproteobacteria</taxon>
        <taxon>Hyphomicrobiales</taxon>
        <taxon>Rhizobiaceae</taxon>
        <taxon>Rhizobium/Agrobacterium group</taxon>
        <taxon>Agrobacterium</taxon>
    </lineage>
</organism>
<keyword evidence="1" id="KW-0808">Transferase</keyword>
<dbReference type="PANTHER" id="PTHR10545:SF29">
    <property type="entry name" value="GH14572P-RELATED"/>
    <property type="match status" value="1"/>
</dbReference>
<dbReference type="CDD" id="cd04301">
    <property type="entry name" value="NAT_SF"/>
    <property type="match status" value="1"/>
</dbReference>
<dbReference type="SUPFAM" id="SSF55729">
    <property type="entry name" value="Acyl-CoA N-acyltransferases (Nat)"/>
    <property type="match status" value="1"/>
</dbReference>
<dbReference type="RefSeq" id="WP_156550055.1">
    <property type="nucleotide sequence ID" value="NZ_JABAEJ010000012.1"/>
</dbReference>
<protein>
    <submittedName>
        <fullName evidence="4">GNAT family N-acetyltransferase</fullName>
    </submittedName>
</protein>
<feature type="domain" description="N-acetyltransferase" evidence="3">
    <location>
        <begin position="1"/>
        <end position="140"/>
    </location>
</feature>